<comment type="caution">
    <text evidence="11">The sequence shown here is derived from an EMBL/GenBank/DDBJ whole genome shotgun (WGS) entry which is preliminary data.</text>
</comment>
<feature type="domain" description="Ferric reductase NAD binding" evidence="10">
    <location>
        <begin position="448"/>
        <end position="530"/>
    </location>
</feature>
<protein>
    <recommendedName>
        <fullName evidence="13">FAD-binding FR-type domain-containing protein</fullName>
    </recommendedName>
</protein>
<dbReference type="PANTHER" id="PTHR11972">
    <property type="entry name" value="NADPH OXIDASE"/>
    <property type="match status" value="1"/>
</dbReference>
<feature type="transmembrane region" description="Helical" evidence="8">
    <location>
        <begin position="85"/>
        <end position="106"/>
    </location>
</feature>
<evidence type="ECO:0000256" key="7">
    <source>
        <dbReference type="SAM" id="MobiDB-lite"/>
    </source>
</evidence>
<dbReference type="STRING" id="101127.A0A1X2G9G1"/>
<keyword evidence="2 8" id="KW-0812">Transmembrane</keyword>
<dbReference type="PANTHER" id="PTHR11972:SF69">
    <property type="entry name" value="FERRIC REDUCTION OXIDASE 6-RELATED"/>
    <property type="match status" value="1"/>
</dbReference>
<evidence type="ECO:0000256" key="1">
    <source>
        <dbReference type="ARBA" id="ARBA00004141"/>
    </source>
</evidence>
<feature type="transmembrane region" description="Helical" evidence="8">
    <location>
        <begin position="12"/>
        <end position="33"/>
    </location>
</feature>
<evidence type="ECO:0000256" key="5">
    <source>
        <dbReference type="ARBA" id="ARBA00023065"/>
    </source>
</evidence>
<dbReference type="Pfam" id="PF08030">
    <property type="entry name" value="NAD_binding_6"/>
    <property type="match status" value="1"/>
</dbReference>
<comment type="subcellular location">
    <subcellularLocation>
        <location evidence="1">Membrane</location>
        <topology evidence="1">Multi-pass membrane protein</topology>
    </subcellularLocation>
</comment>
<gene>
    <name evidence="11" type="ORF">DM01DRAFT_1326206</name>
</gene>
<evidence type="ECO:0000259" key="9">
    <source>
        <dbReference type="Pfam" id="PF01794"/>
    </source>
</evidence>
<feature type="transmembrane region" description="Helical" evidence="8">
    <location>
        <begin position="228"/>
        <end position="246"/>
    </location>
</feature>
<accession>A0A1X2G9G1</accession>
<evidence type="ECO:0000256" key="6">
    <source>
        <dbReference type="ARBA" id="ARBA00023136"/>
    </source>
</evidence>
<evidence type="ECO:0000259" key="10">
    <source>
        <dbReference type="Pfam" id="PF08030"/>
    </source>
</evidence>
<dbReference type="SFLD" id="SFLDS00052">
    <property type="entry name" value="Ferric_Reductase_Domain"/>
    <property type="match status" value="1"/>
</dbReference>
<feature type="transmembrane region" description="Helical" evidence="8">
    <location>
        <begin position="201"/>
        <end position="221"/>
    </location>
</feature>
<dbReference type="SFLD" id="SFLDG01168">
    <property type="entry name" value="Ferric_reductase_subgroup_(FRE"/>
    <property type="match status" value="1"/>
</dbReference>
<sequence>MEIRTTTVFHMAGYSYAIFCWGLFSLYCIGYQVKQWRIFWHRRQKLNKLDDKAFDPCFPWEHWLRPLDRVVSIPFVTEMIAVKHIVGMCLFVIVNVIFILFAPFKWTDGFTSFRFEAIGLYDRRCAFMGMVNWAFVFILASRNSILTSMSGFTFESIIPYHRWVARVGLLEFIPHFVWRMYKGYIVNYVVADTLFCDLEQTSGTICMFGFLLLFVTSFSFVRRRFFEFFYYAHLIGIVVAIIFACIHEPACFLYFIPAVILWVADRAWRSYQSWLVPMVLLKMDTAVTKTETQEGISRMLFDYAGMTGYQPGQYVFLALARKKANAWWLRWRMANWHPITVSEVFPGNKAPDAAEKRVPHHSDEAGRHSISLEGTTSLDTNSLRRRASAWADEESQTKHSRDQHKVASLHIKALGGFSRDLLRHADEGSEVYVKVDGPYGPRLAYQDYQVLACYAAGIGITPALTLIKDCVERRASGVSTVSTSYVQLVWVVRSTEETLAFHDQILYWRDRAAKAILPVTLDLQLYVTREPRGEKSVSGFDRTRYGQRPQMDECMNTIPVQHHVCVHTCGSDAFMSSVINEASRRGWHHHHETFEF</sequence>
<dbReference type="InterPro" id="IPR013130">
    <property type="entry name" value="Fe3_Rdtase_TM_dom"/>
</dbReference>
<feature type="region of interest" description="Disordered" evidence="7">
    <location>
        <begin position="350"/>
        <end position="374"/>
    </location>
</feature>
<dbReference type="GO" id="GO:0016175">
    <property type="term" value="F:superoxide-generating NAD(P)H oxidase activity"/>
    <property type="evidence" value="ECO:0007669"/>
    <property type="project" value="TreeGrafter"/>
</dbReference>
<dbReference type="EMBL" id="MCGT01000029">
    <property type="protein sequence ID" value="ORX48494.1"/>
    <property type="molecule type" value="Genomic_DNA"/>
</dbReference>
<reference evidence="11 12" key="1">
    <citation type="submission" date="2016-07" db="EMBL/GenBank/DDBJ databases">
        <title>Pervasive Adenine N6-methylation of Active Genes in Fungi.</title>
        <authorList>
            <consortium name="DOE Joint Genome Institute"/>
            <person name="Mondo S.J."/>
            <person name="Dannebaum R.O."/>
            <person name="Kuo R.C."/>
            <person name="Labutti K."/>
            <person name="Haridas S."/>
            <person name="Kuo A."/>
            <person name="Salamov A."/>
            <person name="Ahrendt S.R."/>
            <person name="Lipzen A."/>
            <person name="Sullivan W."/>
            <person name="Andreopoulos W.B."/>
            <person name="Clum A."/>
            <person name="Lindquist E."/>
            <person name="Daum C."/>
            <person name="Ramamoorthy G.K."/>
            <person name="Gryganskyi A."/>
            <person name="Culley D."/>
            <person name="Magnuson J.K."/>
            <person name="James T.Y."/>
            <person name="O'Malley M.A."/>
            <person name="Stajich J.E."/>
            <person name="Spatafora J.W."/>
            <person name="Visel A."/>
            <person name="Grigoriev I.V."/>
        </authorList>
    </citation>
    <scope>NUCLEOTIDE SEQUENCE [LARGE SCALE GENOMIC DNA]</scope>
    <source>
        <strain evidence="11 12">NRRL 3301</strain>
    </source>
</reference>
<evidence type="ECO:0000256" key="2">
    <source>
        <dbReference type="ARBA" id="ARBA00022692"/>
    </source>
</evidence>
<evidence type="ECO:0000256" key="3">
    <source>
        <dbReference type="ARBA" id="ARBA00022989"/>
    </source>
</evidence>
<dbReference type="Pfam" id="PF01794">
    <property type="entry name" value="Ferric_reduct"/>
    <property type="match status" value="1"/>
</dbReference>
<keyword evidence="4" id="KW-0560">Oxidoreductase</keyword>
<dbReference type="InterPro" id="IPR050369">
    <property type="entry name" value="RBOH/FRE"/>
</dbReference>
<evidence type="ECO:0008006" key="13">
    <source>
        <dbReference type="Google" id="ProtNLM"/>
    </source>
</evidence>
<dbReference type="CDD" id="cd06186">
    <property type="entry name" value="NOX_Duox_like_FAD_NADP"/>
    <property type="match status" value="1"/>
</dbReference>
<evidence type="ECO:0000313" key="11">
    <source>
        <dbReference type="EMBL" id="ORX48494.1"/>
    </source>
</evidence>
<dbReference type="GO" id="GO:0005886">
    <property type="term" value="C:plasma membrane"/>
    <property type="evidence" value="ECO:0007669"/>
    <property type="project" value="TreeGrafter"/>
</dbReference>
<dbReference type="OrthoDB" id="167398at2759"/>
<keyword evidence="6 8" id="KW-0472">Membrane</keyword>
<feature type="transmembrane region" description="Helical" evidence="8">
    <location>
        <begin position="126"/>
        <end position="142"/>
    </location>
</feature>
<dbReference type="InterPro" id="IPR013121">
    <property type="entry name" value="Fe_red_NAD-bd_6"/>
</dbReference>
<feature type="transmembrane region" description="Helical" evidence="8">
    <location>
        <begin position="163"/>
        <end position="181"/>
    </location>
</feature>
<dbReference type="AlphaFoldDB" id="A0A1X2G9G1"/>
<keyword evidence="5" id="KW-0406">Ion transport</keyword>
<evidence type="ECO:0000313" key="12">
    <source>
        <dbReference type="Proteomes" id="UP000242146"/>
    </source>
</evidence>
<dbReference type="SUPFAM" id="SSF52343">
    <property type="entry name" value="Ferredoxin reductase-like, C-terminal NADP-linked domain"/>
    <property type="match status" value="1"/>
</dbReference>
<dbReference type="Gene3D" id="3.40.50.80">
    <property type="entry name" value="Nucleotide-binding domain of ferredoxin-NADP reductase (FNR) module"/>
    <property type="match status" value="1"/>
</dbReference>
<proteinExistence type="predicted"/>
<keyword evidence="3 8" id="KW-1133">Transmembrane helix</keyword>
<dbReference type="GO" id="GO:0006811">
    <property type="term" value="P:monoatomic ion transport"/>
    <property type="evidence" value="ECO:0007669"/>
    <property type="project" value="UniProtKB-KW"/>
</dbReference>
<feature type="region of interest" description="Disordered" evidence="7">
    <location>
        <begin position="383"/>
        <end position="402"/>
    </location>
</feature>
<keyword evidence="12" id="KW-1185">Reference proteome</keyword>
<evidence type="ECO:0000256" key="4">
    <source>
        <dbReference type="ARBA" id="ARBA00023002"/>
    </source>
</evidence>
<feature type="compositionally biased region" description="Basic and acidic residues" evidence="7">
    <location>
        <begin position="352"/>
        <end position="367"/>
    </location>
</feature>
<organism evidence="11 12">
    <name type="scientific">Hesseltinella vesiculosa</name>
    <dbReference type="NCBI Taxonomy" id="101127"/>
    <lineage>
        <taxon>Eukaryota</taxon>
        <taxon>Fungi</taxon>
        <taxon>Fungi incertae sedis</taxon>
        <taxon>Mucoromycota</taxon>
        <taxon>Mucoromycotina</taxon>
        <taxon>Mucoromycetes</taxon>
        <taxon>Mucorales</taxon>
        <taxon>Cunninghamellaceae</taxon>
        <taxon>Hesseltinella</taxon>
    </lineage>
</organism>
<evidence type="ECO:0000256" key="8">
    <source>
        <dbReference type="SAM" id="Phobius"/>
    </source>
</evidence>
<keyword evidence="5" id="KW-0813">Transport</keyword>
<name>A0A1X2G9G1_9FUNG</name>
<dbReference type="InterPro" id="IPR039261">
    <property type="entry name" value="FNR_nucleotide-bd"/>
</dbReference>
<feature type="domain" description="Ferric oxidoreductase" evidence="9">
    <location>
        <begin position="126"/>
        <end position="243"/>
    </location>
</feature>
<dbReference type="Proteomes" id="UP000242146">
    <property type="component" value="Unassembled WGS sequence"/>
</dbReference>